<comment type="cofactor">
    <cofactor evidence="1">
        <name>heme</name>
        <dbReference type="ChEBI" id="CHEBI:30413"/>
    </cofactor>
</comment>
<dbReference type="RefSeq" id="WP_200523158.1">
    <property type="nucleotide sequence ID" value="NZ_JAEHNZ010000004.1"/>
</dbReference>
<organism evidence="16 17">
    <name type="scientific">Kingella bonacorsii</name>
    <dbReference type="NCBI Taxonomy" id="2796361"/>
    <lineage>
        <taxon>Bacteria</taxon>
        <taxon>Pseudomonadati</taxon>
        <taxon>Pseudomonadota</taxon>
        <taxon>Betaproteobacteria</taxon>
        <taxon>Neisseriales</taxon>
        <taxon>Neisseriaceae</taxon>
        <taxon>Kingella</taxon>
    </lineage>
</organism>
<keyword evidence="4" id="KW-0813">Transport</keyword>
<evidence type="ECO:0000256" key="14">
    <source>
        <dbReference type="SAM" id="Phobius"/>
    </source>
</evidence>
<proteinExistence type="inferred from homology"/>
<feature type="compositionally biased region" description="Gly residues" evidence="13">
    <location>
        <begin position="213"/>
        <end position="223"/>
    </location>
</feature>
<gene>
    <name evidence="16" type="ORF">JDW22_11440</name>
</gene>
<keyword evidence="8" id="KW-0479">Metal-binding</keyword>
<evidence type="ECO:0000256" key="8">
    <source>
        <dbReference type="ARBA" id="ARBA00022723"/>
    </source>
</evidence>
<evidence type="ECO:0000256" key="4">
    <source>
        <dbReference type="ARBA" id="ARBA00022448"/>
    </source>
</evidence>
<evidence type="ECO:0000256" key="11">
    <source>
        <dbReference type="ARBA" id="ARBA00023004"/>
    </source>
</evidence>
<evidence type="ECO:0000256" key="12">
    <source>
        <dbReference type="ARBA" id="ARBA00023136"/>
    </source>
</evidence>
<feature type="region of interest" description="Disordered" evidence="13">
    <location>
        <begin position="207"/>
        <end position="249"/>
    </location>
</feature>
<sequence length="249" mass="27928">MKKERLIQRYKRAERFNHWVVAGCFVLLAISGLAFFYPAFFWLTGVFGTPQLARMVHPIIGVVMFLGFFRQFLRYWKHNFINKEDIKWMMAVPQVLNGHEVGDVGKYNGGQKGMFWLMTGCMLVLGVTGIIAWRQYFSGYFAINTVRLALLLHAWAATILIAGIIVHVYAAIWIRGTIRAMTEGVVTQTWAKKHHPKWYREVMASAHETPSGNGNGDNTGSGGNATDKMQPENANELPAVPAAGNPPQA</sequence>
<evidence type="ECO:0000256" key="5">
    <source>
        <dbReference type="ARBA" id="ARBA00022475"/>
    </source>
</evidence>
<keyword evidence="9" id="KW-0249">Electron transport</keyword>
<keyword evidence="10 14" id="KW-1133">Transmembrane helix</keyword>
<evidence type="ECO:0000256" key="2">
    <source>
        <dbReference type="ARBA" id="ARBA00004651"/>
    </source>
</evidence>
<dbReference type="PANTHER" id="PTHR30074:SF5">
    <property type="entry name" value="FORMATE DEHYDROGENASE, NITRATE-INDUCIBLE, CYTOCHROME B556(FDN) SUBUNIT"/>
    <property type="match status" value="1"/>
</dbReference>
<keyword evidence="17" id="KW-1185">Reference proteome</keyword>
<dbReference type="Pfam" id="PF01292">
    <property type="entry name" value="Ni_hydr_CYTB"/>
    <property type="match status" value="1"/>
</dbReference>
<feature type="transmembrane region" description="Helical" evidence="14">
    <location>
        <begin position="55"/>
        <end position="73"/>
    </location>
</feature>
<dbReference type="NCBIfam" id="TIGR01583">
    <property type="entry name" value="formate-DH-gamm"/>
    <property type="match status" value="1"/>
</dbReference>
<feature type="transmembrane region" description="Helical" evidence="14">
    <location>
        <begin position="20"/>
        <end position="43"/>
    </location>
</feature>
<evidence type="ECO:0000256" key="13">
    <source>
        <dbReference type="SAM" id="MobiDB-lite"/>
    </source>
</evidence>
<keyword evidence="6" id="KW-0349">Heme</keyword>
<comment type="caution">
    <text evidence="16">The sequence shown here is derived from an EMBL/GenBank/DDBJ whole genome shotgun (WGS) entry which is preliminary data.</text>
</comment>
<evidence type="ECO:0000256" key="9">
    <source>
        <dbReference type="ARBA" id="ARBA00022982"/>
    </source>
</evidence>
<comment type="similarity">
    <text evidence="3">Belongs to the formate dehydrogenase gamma subunit family.</text>
</comment>
<dbReference type="EMBL" id="JAEHNZ010000004">
    <property type="protein sequence ID" value="MBK0397169.1"/>
    <property type="molecule type" value="Genomic_DNA"/>
</dbReference>
<evidence type="ECO:0000256" key="3">
    <source>
        <dbReference type="ARBA" id="ARBA00010747"/>
    </source>
</evidence>
<evidence type="ECO:0000256" key="10">
    <source>
        <dbReference type="ARBA" id="ARBA00022989"/>
    </source>
</evidence>
<dbReference type="InterPro" id="IPR016174">
    <property type="entry name" value="Di-haem_cyt_TM"/>
</dbReference>
<evidence type="ECO:0000313" key="17">
    <source>
        <dbReference type="Proteomes" id="UP000614058"/>
    </source>
</evidence>
<keyword evidence="11" id="KW-0408">Iron</keyword>
<dbReference type="InterPro" id="IPR011577">
    <property type="entry name" value="Cyt_b561_bac/Ni-Hgenase"/>
</dbReference>
<reference evidence="16 17" key="1">
    <citation type="journal article" date="2021" name="Pathogens">
        <title>Isolation and Characterization of Kingella bonacorsii sp. nov., A Novel Kingella Species Detected in a Stable Periodontitis Subject.</title>
        <authorList>
            <person name="Antezack A."/>
            <person name="Boxberger M."/>
            <person name="Rolland C."/>
            <person name="Monnet-Corti V."/>
            <person name="La Scola B."/>
        </authorList>
    </citation>
    <scope>NUCLEOTIDE SEQUENCE [LARGE SCALE GENOMIC DNA]</scope>
    <source>
        <strain evidence="16 17">Marseille-Q4569</strain>
    </source>
</reference>
<evidence type="ECO:0000256" key="6">
    <source>
        <dbReference type="ARBA" id="ARBA00022617"/>
    </source>
</evidence>
<evidence type="ECO:0000256" key="1">
    <source>
        <dbReference type="ARBA" id="ARBA00001971"/>
    </source>
</evidence>
<dbReference type="Proteomes" id="UP000614058">
    <property type="component" value="Unassembled WGS sequence"/>
</dbReference>
<keyword evidence="12 14" id="KW-0472">Membrane</keyword>
<feature type="domain" description="Cytochrome b561 bacterial/Ni-hydrogenase" evidence="15">
    <location>
        <begin position="9"/>
        <end position="184"/>
    </location>
</feature>
<protein>
    <submittedName>
        <fullName evidence="16">Formate dehydrogenase subunit gamma</fullName>
    </submittedName>
</protein>
<feature type="transmembrane region" description="Helical" evidence="14">
    <location>
        <begin position="115"/>
        <end position="136"/>
    </location>
</feature>
<dbReference type="PANTHER" id="PTHR30074">
    <property type="entry name" value="FORMATE DEHYDROGENASE, NITRATE-INDUCIBLE, CYTOCHROME B556 FDN SUBUNIT"/>
    <property type="match status" value="1"/>
</dbReference>
<dbReference type="InterPro" id="IPR051817">
    <property type="entry name" value="FDH_cytochrome_b556_subunit"/>
</dbReference>
<dbReference type="InterPro" id="IPR006471">
    <property type="entry name" value="Formate_DH_gsu"/>
</dbReference>
<evidence type="ECO:0000313" key="16">
    <source>
        <dbReference type="EMBL" id="MBK0397169.1"/>
    </source>
</evidence>
<accession>A0ABS1BVI1</accession>
<comment type="subcellular location">
    <subcellularLocation>
        <location evidence="2">Cell membrane</location>
        <topology evidence="2">Multi-pass membrane protein</topology>
    </subcellularLocation>
</comment>
<keyword evidence="7 14" id="KW-0812">Transmembrane</keyword>
<dbReference type="Gene3D" id="1.20.950.20">
    <property type="entry name" value="Transmembrane di-heme cytochromes, Chain C"/>
    <property type="match status" value="1"/>
</dbReference>
<evidence type="ECO:0000259" key="15">
    <source>
        <dbReference type="Pfam" id="PF01292"/>
    </source>
</evidence>
<evidence type="ECO:0000256" key="7">
    <source>
        <dbReference type="ARBA" id="ARBA00022692"/>
    </source>
</evidence>
<feature type="transmembrane region" description="Helical" evidence="14">
    <location>
        <begin position="148"/>
        <end position="172"/>
    </location>
</feature>
<name>A0ABS1BVI1_9NEIS</name>
<dbReference type="SUPFAM" id="SSF81342">
    <property type="entry name" value="Transmembrane di-heme cytochromes"/>
    <property type="match status" value="1"/>
</dbReference>
<keyword evidence="5" id="KW-1003">Cell membrane</keyword>